<evidence type="ECO:0000259" key="1">
    <source>
        <dbReference type="Pfam" id="PF00903"/>
    </source>
</evidence>
<dbReference type="STRING" id="1520.LF65_04065"/>
<reference evidence="3" key="1">
    <citation type="submission" date="2014-12" db="EMBL/GenBank/DDBJ databases">
        <title>Genome sequence of Clostridium beijerinckii strain 59B.</title>
        <authorList>
            <person name="Little G.T."/>
            <person name="Minton N.P."/>
        </authorList>
    </citation>
    <scope>NUCLEOTIDE SEQUENCE [LARGE SCALE GENOMIC DNA]</scope>
    <source>
        <strain evidence="3">59B</strain>
    </source>
</reference>
<evidence type="ECO:0000313" key="3">
    <source>
        <dbReference type="Proteomes" id="UP000031866"/>
    </source>
</evidence>
<name>A0A0B5QED0_CLOBE</name>
<dbReference type="InterPro" id="IPR004360">
    <property type="entry name" value="Glyas_Fos-R_dOase_dom"/>
</dbReference>
<dbReference type="RefSeq" id="WP_041898479.1">
    <property type="nucleotide sequence ID" value="NZ_CP010086.2"/>
</dbReference>
<gene>
    <name evidence="2" type="ORF">LF65_04065</name>
</gene>
<dbReference type="SUPFAM" id="SSF54593">
    <property type="entry name" value="Glyoxalase/Bleomycin resistance protein/Dihydroxybiphenyl dioxygenase"/>
    <property type="match status" value="1"/>
</dbReference>
<organism evidence="2 3">
    <name type="scientific">Clostridium beijerinckii</name>
    <name type="common">Clostridium MP</name>
    <dbReference type="NCBI Taxonomy" id="1520"/>
    <lineage>
        <taxon>Bacteria</taxon>
        <taxon>Bacillati</taxon>
        <taxon>Bacillota</taxon>
        <taxon>Clostridia</taxon>
        <taxon>Eubacteriales</taxon>
        <taxon>Clostridiaceae</taxon>
        <taxon>Clostridium</taxon>
    </lineage>
</organism>
<dbReference type="Gene3D" id="3.10.180.10">
    <property type="entry name" value="2,3-Dihydroxybiphenyl 1,2-Dioxygenase, domain 1"/>
    <property type="match status" value="1"/>
</dbReference>
<protein>
    <recommendedName>
        <fullName evidence="1">Glyoxalase/fosfomycin resistance/dioxygenase domain-containing protein</fullName>
    </recommendedName>
</protein>
<evidence type="ECO:0000313" key="2">
    <source>
        <dbReference type="EMBL" id="AJH00610.1"/>
    </source>
</evidence>
<dbReference type="OrthoDB" id="9795306at2"/>
<dbReference type="InterPro" id="IPR029068">
    <property type="entry name" value="Glyas_Bleomycin-R_OHBP_Dase"/>
</dbReference>
<dbReference type="AlphaFoldDB" id="A0A0B5QED0"/>
<proteinExistence type="predicted"/>
<dbReference type="KEGG" id="cbei:LF65_04065"/>
<sequence length="150" mass="17053">MSTTLEIAIFLSMNGKAQDAINFYKKHFNAEQLMIVTYADLVKMGDKSIEINDKNKNHISHSVLKIGKTKIMLNENPMDANEKYQAGNNTSLCIQSADLEEIQQFYNSLITDERVKIIVPLSSNIFSKAYGIIEDPFGIKIQLCFDERLK</sequence>
<dbReference type="PANTHER" id="PTHR33990">
    <property type="entry name" value="PROTEIN YJDN-RELATED"/>
    <property type="match status" value="1"/>
</dbReference>
<feature type="domain" description="Glyoxalase/fosfomycin resistance/dioxygenase" evidence="1">
    <location>
        <begin position="15"/>
        <end position="143"/>
    </location>
</feature>
<dbReference type="Pfam" id="PF00903">
    <property type="entry name" value="Glyoxalase"/>
    <property type="match status" value="1"/>
</dbReference>
<dbReference type="Proteomes" id="UP000031866">
    <property type="component" value="Chromosome"/>
</dbReference>
<accession>A0A0B5QED0</accession>
<dbReference type="PANTHER" id="PTHR33990:SF4">
    <property type="entry name" value="PHNB-LIKE DOMAIN-CONTAINING PROTEIN"/>
    <property type="match status" value="1"/>
</dbReference>
<dbReference type="EMBL" id="CP010086">
    <property type="protein sequence ID" value="AJH00610.1"/>
    <property type="molecule type" value="Genomic_DNA"/>
</dbReference>